<dbReference type="SUPFAM" id="SSF46785">
    <property type="entry name" value="Winged helix' DNA-binding domain"/>
    <property type="match status" value="1"/>
</dbReference>
<sequence>MESAADLNDTDHAIIDLLSEGRETTGSLSDKLDKSPNYIRDRLQLMRLNGWVRYYHEPTALHELVRDPRNDSDNK</sequence>
<protein>
    <submittedName>
        <fullName evidence="1">Uncharacterized protein</fullName>
    </submittedName>
</protein>
<dbReference type="RefSeq" id="WP_074878762.1">
    <property type="nucleotide sequence ID" value="NZ_FOXI01000009.1"/>
</dbReference>
<evidence type="ECO:0000313" key="2">
    <source>
        <dbReference type="Proteomes" id="UP000183769"/>
    </source>
</evidence>
<evidence type="ECO:0000313" key="1">
    <source>
        <dbReference type="EMBL" id="SFP80901.1"/>
    </source>
</evidence>
<dbReference type="AlphaFoldDB" id="A0A1I5TDI9"/>
<dbReference type="OrthoDB" id="275628at2157"/>
<dbReference type="Proteomes" id="UP000183769">
    <property type="component" value="Unassembled WGS sequence"/>
</dbReference>
<reference evidence="2" key="1">
    <citation type="submission" date="2016-10" db="EMBL/GenBank/DDBJ databases">
        <authorList>
            <person name="Varghese N."/>
            <person name="Submissions S."/>
        </authorList>
    </citation>
    <scope>NUCLEOTIDE SEQUENCE [LARGE SCALE GENOMIC DNA]</scope>
    <source>
        <strain evidence="2">CGMCC 1.10329</strain>
    </source>
</reference>
<accession>A0A1I5TDI9</accession>
<gene>
    <name evidence="1" type="ORF">SAMN05216277_10918</name>
</gene>
<dbReference type="EMBL" id="FOXI01000009">
    <property type="protein sequence ID" value="SFP80901.1"/>
    <property type="molecule type" value="Genomic_DNA"/>
</dbReference>
<name>A0A1I5TDI9_9EURY</name>
<dbReference type="Pfam" id="PF13412">
    <property type="entry name" value="HTH_24"/>
    <property type="match status" value="1"/>
</dbReference>
<organism evidence="1 2">
    <name type="scientific">Halolamina pelagica</name>
    <dbReference type="NCBI Taxonomy" id="699431"/>
    <lineage>
        <taxon>Archaea</taxon>
        <taxon>Methanobacteriati</taxon>
        <taxon>Methanobacteriota</taxon>
        <taxon>Stenosarchaea group</taxon>
        <taxon>Halobacteria</taxon>
        <taxon>Halobacteriales</taxon>
        <taxon>Haloferacaceae</taxon>
    </lineage>
</organism>
<dbReference type="Gene3D" id="1.10.10.10">
    <property type="entry name" value="Winged helix-like DNA-binding domain superfamily/Winged helix DNA-binding domain"/>
    <property type="match status" value="1"/>
</dbReference>
<keyword evidence="2" id="KW-1185">Reference proteome</keyword>
<dbReference type="InterPro" id="IPR036388">
    <property type="entry name" value="WH-like_DNA-bd_sf"/>
</dbReference>
<proteinExistence type="predicted"/>
<dbReference type="InterPro" id="IPR036390">
    <property type="entry name" value="WH_DNA-bd_sf"/>
</dbReference>